<accession>A0A1G2GTN9</accession>
<dbReference type="AlphaFoldDB" id="A0A1G2GTN9"/>
<dbReference type="EMBL" id="MHNW01000015">
    <property type="protein sequence ID" value="OGZ53572.1"/>
    <property type="molecule type" value="Genomic_DNA"/>
</dbReference>
<organism evidence="2 3">
    <name type="scientific">Candidatus Ryanbacteria bacterium RIFCSPLOWO2_01_FULL_48_26</name>
    <dbReference type="NCBI Taxonomy" id="1802126"/>
    <lineage>
        <taxon>Bacteria</taxon>
        <taxon>Candidatus Ryaniibacteriota</taxon>
    </lineage>
</organism>
<keyword evidence="1" id="KW-0472">Membrane</keyword>
<protein>
    <submittedName>
        <fullName evidence="2">Uncharacterized protein</fullName>
    </submittedName>
</protein>
<dbReference type="STRING" id="1802126.A3B25_00520"/>
<keyword evidence="1" id="KW-1133">Transmembrane helix</keyword>
<comment type="caution">
    <text evidence="2">The sequence shown here is derived from an EMBL/GenBank/DDBJ whole genome shotgun (WGS) entry which is preliminary data.</text>
</comment>
<evidence type="ECO:0000313" key="3">
    <source>
        <dbReference type="Proteomes" id="UP000179106"/>
    </source>
</evidence>
<evidence type="ECO:0000256" key="1">
    <source>
        <dbReference type="SAM" id="Phobius"/>
    </source>
</evidence>
<evidence type="ECO:0000313" key="2">
    <source>
        <dbReference type="EMBL" id="OGZ53572.1"/>
    </source>
</evidence>
<proteinExistence type="predicted"/>
<dbReference type="Proteomes" id="UP000179106">
    <property type="component" value="Unassembled WGS sequence"/>
</dbReference>
<keyword evidence="1" id="KW-0812">Transmembrane</keyword>
<feature type="transmembrane region" description="Helical" evidence="1">
    <location>
        <begin position="12"/>
        <end position="37"/>
    </location>
</feature>
<sequence length="206" mass="22311">MTFQNKNNGQFLIEVLIAAAVGAVLITAAAGVIVPALRINTQTNRAQVGAALARELLENVRVWEEGDWHNISNMATSSANHYYLNTSSSPFSAFLGDEQISVSTTTYTRYFYVDDVYRSSGDLIVATGGSYDPSTKKVTVAYSWPQSATNTIFQYITRNRNNVFVQTDWVGGSGQDGPATSTNNKFSTSTANIDYASTTGSIFLGL</sequence>
<gene>
    <name evidence="2" type="ORF">A3B25_00520</name>
</gene>
<name>A0A1G2GTN9_9BACT</name>
<reference evidence="2 3" key="1">
    <citation type="journal article" date="2016" name="Nat. Commun.">
        <title>Thousands of microbial genomes shed light on interconnected biogeochemical processes in an aquifer system.</title>
        <authorList>
            <person name="Anantharaman K."/>
            <person name="Brown C.T."/>
            <person name="Hug L.A."/>
            <person name="Sharon I."/>
            <person name="Castelle C.J."/>
            <person name="Probst A.J."/>
            <person name="Thomas B.C."/>
            <person name="Singh A."/>
            <person name="Wilkins M.J."/>
            <person name="Karaoz U."/>
            <person name="Brodie E.L."/>
            <person name="Williams K.H."/>
            <person name="Hubbard S.S."/>
            <person name="Banfield J.F."/>
        </authorList>
    </citation>
    <scope>NUCLEOTIDE SEQUENCE [LARGE SCALE GENOMIC DNA]</scope>
</reference>